<evidence type="ECO:0000259" key="9">
    <source>
        <dbReference type="Pfam" id="PF13515"/>
    </source>
</evidence>
<evidence type="ECO:0000256" key="2">
    <source>
        <dbReference type="ARBA" id="ARBA00022475"/>
    </source>
</evidence>
<comment type="caution">
    <text evidence="10">The sequence shown here is derived from an EMBL/GenBank/DDBJ whole genome shotgun (WGS) entry which is preliminary data.</text>
</comment>
<dbReference type="PANTHER" id="PTHR30509:SF9">
    <property type="entry name" value="MULTIDRUG RESISTANCE PROTEIN MDTO"/>
    <property type="match status" value="1"/>
</dbReference>
<keyword evidence="5 8" id="KW-0472">Membrane</keyword>
<evidence type="ECO:0000313" key="11">
    <source>
        <dbReference type="Proteomes" id="UP000294664"/>
    </source>
</evidence>
<dbReference type="Pfam" id="PF13515">
    <property type="entry name" value="FUSC_2"/>
    <property type="match status" value="1"/>
</dbReference>
<keyword evidence="3 8" id="KW-0812">Transmembrane</keyword>
<name>A0A4R3M970_9HYPH</name>
<feature type="transmembrane region" description="Helical" evidence="8">
    <location>
        <begin position="67"/>
        <end position="84"/>
    </location>
</feature>
<sequence length="743" mass="78916">MSSTVRNPVGSQPPFGQPLLGRIRNWLAIHDPGGVDGTRAFHLAVSYTVVIILGYATSRSFGLDLDILFPMAGALTAMVLITFTPAANRRAEARSFVKIFGVTICLLLLVLAIGPGEGETNTVVMKLLLVPLTGFALMLRRMGMEGQRLGYAIVIIMTVAATLHPKRPEILLLIVAACQGAGVAALMRFCLPRPSALHVYHDTVEIAGRAIGDYLGALARAVRDNRPVPPTTDDLLDQIRIRVRGALVNASAETPSARGYIEAVRSLAYRLRVATQLLGECIPSGAAPGAPWRMPLAAAADLLSRHLSDGLSEPFPERNRMGTAISRLRQAAMAPDLAPAEQLALLRAVTAFERLSLVVSELSVLQRDGPKGRLSPDDLVPPPPAPKAPAGLSPTDKVAIQGVVATTITTALDFALDLNHAYWATMTVMFVLGNSLGETYVRVRYRTFGTIVGVVIGFGCLLVLESHIWILAGICLVSQMVGLVTTRDRYDVASAAIGLSILLSLHLVTGLGTDGMLARVYETVIGALVALAISWLVLPVFGADQIRNQVISMLRRCRSAFAEAWPRGDHAAPRNVASGMAMELRALSDRLPHLGGENALGHRSAGDVVALVSTLEILTTYLALLEDVAFRLGSLSPPPEITTALEAARSRTLRAFAVALDEAAPTESGAQSSDLEAALSIALDYAKDPETRRLLPLVADYLSFSEAVLRPLADLGAILLASAPTPPRRAPASTSLGTQAPAA</sequence>
<feature type="transmembrane region" description="Helical" evidence="8">
    <location>
        <begin position="492"/>
        <end position="512"/>
    </location>
</feature>
<feature type="transmembrane region" description="Helical" evidence="8">
    <location>
        <begin position="170"/>
        <end position="191"/>
    </location>
</feature>
<proteinExistence type="inferred from homology"/>
<feature type="region of interest" description="Disordered" evidence="7">
    <location>
        <begin position="369"/>
        <end position="392"/>
    </location>
</feature>
<dbReference type="PANTHER" id="PTHR30509">
    <property type="entry name" value="P-HYDROXYBENZOIC ACID EFFLUX PUMP SUBUNIT-RELATED"/>
    <property type="match status" value="1"/>
</dbReference>
<feature type="transmembrane region" description="Helical" evidence="8">
    <location>
        <begin position="96"/>
        <end position="114"/>
    </location>
</feature>
<accession>A0A4R3M970</accession>
<dbReference type="GO" id="GO:0005886">
    <property type="term" value="C:plasma membrane"/>
    <property type="evidence" value="ECO:0007669"/>
    <property type="project" value="UniProtKB-SubCell"/>
</dbReference>
<comment type="subcellular location">
    <subcellularLocation>
        <location evidence="1">Cell membrane</location>
        <topology evidence="1">Multi-pass membrane protein</topology>
    </subcellularLocation>
</comment>
<evidence type="ECO:0000256" key="7">
    <source>
        <dbReference type="SAM" id="MobiDB-lite"/>
    </source>
</evidence>
<evidence type="ECO:0000256" key="5">
    <source>
        <dbReference type="ARBA" id="ARBA00023136"/>
    </source>
</evidence>
<gene>
    <name evidence="10" type="ORF">EDC64_101769</name>
</gene>
<keyword evidence="2" id="KW-1003">Cell membrane</keyword>
<feature type="transmembrane region" description="Helical" evidence="8">
    <location>
        <begin position="524"/>
        <end position="543"/>
    </location>
</feature>
<dbReference type="InterPro" id="IPR049453">
    <property type="entry name" value="Memb_transporter_dom"/>
</dbReference>
<feature type="transmembrane region" description="Helical" evidence="8">
    <location>
        <begin position="40"/>
        <end position="61"/>
    </location>
</feature>
<feature type="domain" description="Integral membrane bound transporter" evidence="9">
    <location>
        <begin position="411"/>
        <end position="533"/>
    </location>
</feature>
<feature type="transmembrane region" description="Helical" evidence="8">
    <location>
        <begin position="148"/>
        <end position="164"/>
    </location>
</feature>
<evidence type="ECO:0000256" key="8">
    <source>
        <dbReference type="SAM" id="Phobius"/>
    </source>
</evidence>
<evidence type="ECO:0000256" key="6">
    <source>
        <dbReference type="ARBA" id="ARBA00043993"/>
    </source>
</evidence>
<dbReference type="Proteomes" id="UP000294664">
    <property type="component" value="Unassembled WGS sequence"/>
</dbReference>
<organism evidence="10 11">
    <name type="scientific">Aquabacter spiritensis</name>
    <dbReference type="NCBI Taxonomy" id="933073"/>
    <lineage>
        <taxon>Bacteria</taxon>
        <taxon>Pseudomonadati</taxon>
        <taxon>Pseudomonadota</taxon>
        <taxon>Alphaproteobacteria</taxon>
        <taxon>Hyphomicrobiales</taxon>
        <taxon>Xanthobacteraceae</taxon>
        <taxon>Aquabacter</taxon>
    </lineage>
</organism>
<dbReference type="EMBL" id="SMAI01000001">
    <property type="protein sequence ID" value="TCT08247.1"/>
    <property type="molecule type" value="Genomic_DNA"/>
</dbReference>
<reference evidence="10 11" key="1">
    <citation type="submission" date="2019-03" db="EMBL/GenBank/DDBJ databases">
        <title>Genomic Encyclopedia of Type Strains, Phase IV (KMG-IV): sequencing the most valuable type-strain genomes for metagenomic binning, comparative biology and taxonomic classification.</title>
        <authorList>
            <person name="Goeker M."/>
        </authorList>
    </citation>
    <scope>NUCLEOTIDE SEQUENCE [LARGE SCALE GENOMIC DNA]</scope>
    <source>
        <strain evidence="10 11">DSM 9035</strain>
    </source>
</reference>
<evidence type="ECO:0000256" key="4">
    <source>
        <dbReference type="ARBA" id="ARBA00022989"/>
    </source>
</evidence>
<feature type="transmembrane region" description="Helical" evidence="8">
    <location>
        <begin position="120"/>
        <end position="139"/>
    </location>
</feature>
<feature type="transmembrane region" description="Helical" evidence="8">
    <location>
        <begin position="448"/>
        <end position="472"/>
    </location>
</feature>
<evidence type="ECO:0000256" key="1">
    <source>
        <dbReference type="ARBA" id="ARBA00004651"/>
    </source>
</evidence>
<comment type="similarity">
    <text evidence="6">Belongs to the YccS/YhfK family.</text>
</comment>
<keyword evidence="4 8" id="KW-1133">Transmembrane helix</keyword>
<keyword evidence="11" id="KW-1185">Reference proteome</keyword>
<dbReference type="AlphaFoldDB" id="A0A4R3M970"/>
<evidence type="ECO:0000256" key="3">
    <source>
        <dbReference type="ARBA" id="ARBA00022692"/>
    </source>
</evidence>
<protein>
    <submittedName>
        <fullName evidence="10">Putative membrane protein YccC</fullName>
    </submittedName>
</protein>
<evidence type="ECO:0000313" key="10">
    <source>
        <dbReference type="EMBL" id="TCT08247.1"/>
    </source>
</evidence>